<evidence type="ECO:0000256" key="3">
    <source>
        <dbReference type="ARBA" id="ARBA00022630"/>
    </source>
</evidence>
<keyword evidence="12" id="KW-1003">Cell membrane</keyword>
<evidence type="ECO:0000256" key="6">
    <source>
        <dbReference type="ARBA" id="ARBA00022827"/>
    </source>
</evidence>
<evidence type="ECO:0000256" key="4">
    <source>
        <dbReference type="ARBA" id="ARBA00022679"/>
    </source>
</evidence>
<evidence type="ECO:0000256" key="1">
    <source>
        <dbReference type="ARBA" id="ARBA00011955"/>
    </source>
</evidence>
<proteinExistence type="inferred from homology"/>
<keyword evidence="12" id="KW-0997">Cell inner membrane</keyword>
<keyword evidence="7 10" id="KW-0460">Magnesium</keyword>
<dbReference type="PIRSF" id="PIRSF006268">
    <property type="entry name" value="ApbE"/>
    <property type="match status" value="1"/>
</dbReference>
<evidence type="ECO:0000256" key="8">
    <source>
        <dbReference type="ARBA" id="ARBA00031306"/>
    </source>
</evidence>
<dbReference type="RefSeq" id="WP_009248437.1">
    <property type="nucleotide sequence ID" value="NZ_AP024846.1"/>
</dbReference>
<dbReference type="InterPro" id="IPR024932">
    <property type="entry name" value="ApbE"/>
</dbReference>
<comment type="similarity">
    <text evidence="10 12">Belongs to the ApbE family.</text>
</comment>
<feature type="binding site" evidence="11">
    <location>
        <position position="169"/>
    </location>
    <ligand>
        <name>Mg(2+)</name>
        <dbReference type="ChEBI" id="CHEBI:18420"/>
    </ligand>
</feature>
<dbReference type="PANTHER" id="PTHR30040:SF2">
    <property type="entry name" value="FAD:PROTEIN FMN TRANSFERASE"/>
    <property type="match status" value="1"/>
</dbReference>
<dbReference type="GO" id="GO:0005886">
    <property type="term" value="C:plasma membrane"/>
    <property type="evidence" value="ECO:0007669"/>
    <property type="project" value="UniProtKB-SubCell"/>
</dbReference>
<feature type="binding site" evidence="11">
    <location>
        <position position="283"/>
    </location>
    <ligand>
        <name>Mg(2+)</name>
        <dbReference type="ChEBI" id="CHEBI:18420"/>
    </ligand>
</feature>
<comment type="subcellular location">
    <subcellularLocation>
        <location evidence="12">Cell inner membrane</location>
        <topology evidence="12">Lipid-anchor</topology>
        <orientation evidence="12">Periplasmic side</orientation>
    </subcellularLocation>
</comment>
<keyword evidence="12" id="KW-0449">Lipoprotein</keyword>
<dbReference type="AlphaFoldDB" id="A0A844F9B7"/>
<accession>A0A844F9B7</accession>
<evidence type="ECO:0000256" key="5">
    <source>
        <dbReference type="ARBA" id="ARBA00022723"/>
    </source>
</evidence>
<evidence type="ECO:0000256" key="9">
    <source>
        <dbReference type="ARBA" id="ARBA00048540"/>
    </source>
</evidence>
<evidence type="ECO:0000313" key="13">
    <source>
        <dbReference type="EMBL" id="MSS39161.1"/>
    </source>
</evidence>
<evidence type="ECO:0000256" key="11">
    <source>
        <dbReference type="PIRSR" id="PIRSR006268-2"/>
    </source>
</evidence>
<sequence length="328" mass="36316">MKYKRLTALLSASILLLSGCSGLPRERSQTYTDTLFDTVISVQIFDSVDEDVLEGCEKLCKKYDSMFSNKIEDSEISRINSAGGNPVEVSKETIKLIKKGIYYSEMSDGVFDITIAPVSNLWDFKAETPLVPSPEAIAEAVSHVNYENIIIRDNTVKLTDPHAGIDLGAIAKGYIADRIKDYLEEEGVRHAMINLGGNVLAMGSKLDGSDYNIGIQEPFDETGEPITSVKISDKSVVTSGIYQRYFKADGKIYHHILDPNTGYPCENNLYSVTILTDSSLTADALSTTCFLLGYDRGMKLINQLDNVDAVFITNDNQIHYSKNFQNNQ</sequence>
<dbReference type="InterPro" id="IPR003374">
    <property type="entry name" value="ApbE-like_sf"/>
</dbReference>
<evidence type="ECO:0000256" key="2">
    <source>
        <dbReference type="ARBA" id="ARBA00016337"/>
    </source>
</evidence>
<dbReference type="GO" id="GO:0016740">
    <property type="term" value="F:transferase activity"/>
    <property type="evidence" value="ECO:0007669"/>
    <property type="project" value="UniProtKB-UniRule"/>
</dbReference>
<evidence type="ECO:0000256" key="7">
    <source>
        <dbReference type="ARBA" id="ARBA00022842"/>
    </source>
</evidence>
<dbReference type="PROSITE" id="PS51257">
    <property type="entry name" value="PROKAR_LIPOPROTEIN"/>
    <property type="match status" value="1"/>
</dbReference>
<evidence type="ECO:0000256" key="12">
    <source>
        <dbReference type="RuleBase" id="RU363002"/>
    </source>
</evidence>
<evidence type="ECO:0000313" key="14">
    <source>
        <dbReference type="Proteomes" id="UP000462363"/>
    </source>
</evidence>
<dbReference type="PANTHER" id="PTHR30040">
    <property type="entry name" value="THIAMINE BIOSYNTHESIS LIPOPROTEIN APBE"/>
    <property type="match status" value="1"/>
</dbReference>
<keyword evidence="3 10" id="KW-0285">Flavoprotein</keyword>
<gene>
    <name evidence="13" type="ORF">FYJ37_02020</name>
</gene>
<feature type="binding site" evidence="11">
    <location>
        <position position="287"/>
    </location>
    <ligand>
        <name>Mg(2+)</name>
        <dbReference type="ChEBI" id="CHEBI:18420"/>
    </ligand>
</feature>
<comment type="cofactor">
    <cofactor evidence="11">
        <name>Mg(2+)</name>
        <dbReference type="ChEBI" id="CHEBI:18420"/>
    </cofactor>
    <cofactor evidence="11">
        <name>Mn(2+)</name>
        <dbReference type="ChEBI" id="CHEBI:29035"/>
    </cofactor>
    <text evidence="11">Magnesium. Can also use manganese.</text>
</comment>
<protein>
    <recommendedName>
        <fullName evidence="2 10">FAD:protein FMN transferase</fullName>
        <ecNumber evidence="1 10">2.7.1.180</ecNumber>
    </recommendedName>
    <alternativeName>
        <fullName evidence="8 10">Flavin transferase</fullName>
    </alternativeName>
</protein>
<reference evidence="13 14" key="1">
    <citation type="submission" date="2019-08" db="EMBL/GenBank/DDBJ databases">
        <title>In-depth cultivation of the pig gut microbiome towards novel bacterial diversity and tailored functional studies.</title>
        <authorList>
            <person name="Wylensek D."/>
            <person name="Hitch T.C.A."/>
            <person name="Clavel T."/>
        </authorList>
    </citation>
    <scope>NUCLEOTIDE SEQUENCE [LARGE SCALE GENOMIC DNA]</scope>
    <source>
        <strain evidence="13 14">BL-389-WT-3D</strain>
    </source>
</reference>
<keyword evidence="6 10" id="KW-0274">FAD</keyword>
<keyword evidence="12" id="KW-0472">Membrane</keyword>
<dbReference type="EMBL" id="VUMB01000003">
    <property type="protein sequence ID" value="MSS39161.1"/>
    <property type="molecule type" value="Genomic_DNA"/>
</dbReference>
<dbReference type="EC" id="2.7.1.180" evidence="1 10"/>
<keyword evidence="4 10" id="KW-0808">Transferase</keyword>
<name>A0A844F9B7_CLOSV</name>
<comment type="function">
    <text evidence="12">Flavin transferase that catalyzes the transfer of the FMN moiety of FAD and its covalent binding to the hydroxyl group of a threonine residue in a target flavoprotein.</text>
</comment>
<dbReference type="Proteomes" id="UP000462363">
    <property type="component" value="Unassembled WGS sequence"/>
</dbReference>
<keyword evidence="5 10" id="KW-0479">Metal-binding</keyword>
<dbReference type="GO" id="GO:0046872">
    <property type="term" value="F:metal ion binding"/>
    <property type="evidence" value="ECO:0007669"/>
    <property type="project" value="UniProtKB-UniRule"/>
</dbReference>
<dbReference type="Pfam" id="PF02424">
    <property type="entry name" value="ApbE"/>
    <property type="match status" value="1"/>
</dbReference>
<organism evidence="13 14">
    <name type="scientific">Clostridium scindens (strain JCM 10418 / VPI 12708)</name>
    <dbReference type="NCBI Taxonomy" id="29347"/>
    <lineage>
        <taxon>Bacteria</taxon>
        <taxon>Bacillati</taxon>
        <taxon>Bacillota</taxon>
        <taxon>Clostridia</taxon>
        <taxon>Lachnospirales</taxon>
        <taxon>Lachnospiraceae</taxon>
    </lineage>
</organism>
<comment type="catalytic activity">
    <reaction evidence="9 10 12">
        <text>L-threonyl-[protein] + FAD = FMN-L-threonyl-[protein] + AMP + H(+)</text>
        <dbReference type="Rhea" id="RHEA:36847"/>
        <dbReference type="Rhea" id="RHEA-COMP:11060"/>
        <dbReference type="Rhea" id="RHEA-COMP:11061"/>
        <dbReference type="ChEBI" id="CHEBI:15378"/>
        <dbReference type="ChEBI" id="CHEBI:30013"/>
        <dbReference type="ChEBI" id="CHEBI:57692"/>
        <dbReference type="ChEBI" id="CHEBI:74257"/>
        <dbReference type="ChEBI" id="CHEBI:456215"/>
        <dbReference type="EC" id="2.7.1.180"/>
    </reaction>
</comment>
<evidence type="ECO:0000256" key="10">
    <source>
        <dbReference type="PIRNR" id="PIRNR006268"/>
    </source>
</evidence>
<comment type="caution">
    <text evidence="13">The sequence shown here is derived from an EMBL/GenBank/DDBJ whole genome shotgun (WGS) entry which is preliminary data.</text>
</comment>
<dbReference type="SUPFAM" id="SSF143631">
    <property type="entry name" value="ApbE-like"/>
    <property type="match status" value="1"/>
</dbReference>
<dbReference type="Gene3D" id="3.10.520.10">
    <property type="entry name" value="ApbE-like domains"/>
    <property type="match status" value="1"/>
</dbReference>